<name>A0A1E8EZ05_9CLOT</name>
<dbReference type="Pfam" id="PF00156">
    <property type="entry name" value="Pribosyltran"/>
    <property type="match status" value="1"/>
</dbReference>
<dbReference type="PANTHER" id="PTHR43864">
    <property type="entry name" value="HYPOXANTHINE/GUANINE PHOSPHORIBOSYLTRANSFERASE"/>
    <property type="match status" value="1"/>
</dbReference>
<evidence type="ECO:0000256" key="2">
    <source>
        <dbReference type="ARBA" id="ARBA00022676"/>
    </source>
</evidence>
<comment type="pathway">
    <text evidence="5">Purine metabolism; XMP biosynthesis via salvage pathway; XMP from xanthine: step 1/1.</text>
</comment>
<dbReference type="GO" id="GO:0046110">
    <property type="term" value="P:xanthine metabolic process"/>
    <property type="evidence" value="ECO:0007669"/>
    <property type="project" value="UniProtKB-UniRule"/>
</dbReference>
<evidence type="ECO:0000256" key="6">
    <source>
        <dbReference type="NCBIfam" id="TIGR01744"/>
    </source>
</evidence>
<dbReference type="UniPathway" id="UPA00602">
    <property type="reaction ID" value="UER00658"/>
</dbReference>
<dbReference type="OrthoDB" id="9790678at2"/>
<sequence>MKLLKDRILKDGKVINDSILKVDNFINHQLDISLFNEIGKELKKRFNDKTINKILTVETSGIAIASIVSQYFDNVPVLFAKKHAGSNMDTNVFESTVHSFTKNTDYKIKVSKEYLTSKDKVLIIDDFLASGSAVIGLLDLVKQANAEAVGVGIVIEKYFQGGRKLIENQNVKLESLAVIEGFKNGEVIFKK</sequence>
<dbReference type="PANTHER" id="PTHR43864:SF1">
    <property type="entry name" value="XANTHINE PHOSPHORIBOSYLTRANSFERASE"/>
    <property type="match status" value="1"/>
</dbReference>
<comment type="subunit">
    <text evidence="5">Homodimer.</text>
</comment>
<evidence type="ECO:0000259" key="7">
    <source>
        <dbReference type="Pfam" id="PF00156"/>
    </source>
</evidence>
<dbReference type="Gene3D" id="3.40.50.2020">
    <property type="match status" value="1"/>
</dbReference>
<comment type="similarity">
    <text evidence="5">Belongs to the purine/pyrimidine phosphoribosyltransferase family. Xpt subfamily.</text>
</comment>
<dbReference type="AlphaFoldDB" id="A0A1E8EZ05"/>
<keyword evidence="3 5" id="KW-0808">Transferase</keyword>
<dbReference type="GO" id="GO:0032265">
    <property type="term" value="P:XMP salvage"/>
    <property type="evidence" value="ECO:0007669"/>
    <property type="project" value="UniProtKB-UniRule"/>
</dbReference>
<comment type="catalytic activity">
    <reaction evidence="5">
        <text>XMP + diphosphate = xanthine + 5-phospho-alpha-D-ribose 1-diphosphate</text>
        <dbReference type="Rhea" id="RHEA:10800"/>
        <dbReference type="ChEBI" id="CHEBI:17712"/>
        <dbReference type="ChEBI" id="CHEBI:33019"/>
        <dbReference type="ChEBI" id="CHEBI:57464"/>
        <dbReference type="ChEBI" id="CHEBI:58017"/>
        <dbReference type="EC" id="2.4.2.22"/>
    </reaction>
</comment>
<dbReference type="InterPro" id="IPR010079">
    <property type="entry name" value="Xanthine_PRibTrfase"/>
</dbReference>
<dbReference type="GO" id="GO:0000310">
    <property type="term" value="F:xanthine phosphoribosyltransferase activity"/>
    <property type="evidence" value="ECO:0007669"/>
    <property type="project" value="UniProtKB-UniRule"/>
</dbReference>
<evidence type="ECO:0000313" key="9">
    <source>
        <dbReference type="Proteomes" id="UP000175744"/>
    </source>
</evidence>
<reference evidence="8 9" key="1">
    <citation type="submission" date="2016-06" db="EMBL/GenBank/DDBJ databases">
        <title>Genome sequence of Clostridium acetireducens DSM 10703.</title>
        <authorList>
            <person name="Poehlein A."/>
            <person name="Fluechter S."/>
            <person name="Duerre P."/>
            <person name="Daniel R."/>
        </authorList>
    </citation>
    <scope>NUCLEOTIDE SEQUENCE [LARGE SCALE GENOMIC DNA]</scope>
    <source>
        <strain evidence="8 9">DSM 10703</strain>
    </source>
</reference>
<dbReference type="CDD" id="cd06223">
    <property type="entry name" value="PRTases_typeI"/>
    <property type="match status" value="1"/>
</dbReference>
<dbReference type="STRING" id="1121290.CLAOCE_11750"/>
<comment type="function">
    <text evidence="5">Converts the preformed base xanthine, a product of nucleic acid breakdown, to xanthosine 5'-monophosphate (XMP), so it can be reused for RNA or DNA synthesis.</text>
</comment>
<gene>
    <name evidence="5 8" type="primary">xpt</name>
    <name evidence="8" type="ORF">CLOACE_11750</name>
</gene>
<dbReference type="PATRIC" id="fig|1121290.3.peg.1159"/>
<proteinExistence type="inferred from homology"/>
<dbReference type="Proteomes" id="UP000175744">
    <property type="component" value="Unassembled WGS sequence"/>
</dbReference>
<organism evidence="8 9">
    <name type="scientific">Clostridium acetireducens DSM 10703</name>
    <dbReference type="NCBI Taxonomy" id="1121290"/>
    <lineage>
        <taxon>Bacteria</taxon>
        <taxon>Bacillati</taxon>
        <taxon>Bacillota</taxon>
        <taxon>Clostridia</taxon>
        <taxon>Eubacteriales</taxon>
        <taxon>Clostridiaceae</taxon>
        <taxon>Clostridium</taxon>
    </lineage>
</organism>
<keyword evidence="2 5" id="KW-0328">Glycosyltransferase</keyword>
<keyword evidence="9" id="KW-1185">Reference proteome</keyword>
<dbReference type="RefSeq" id="WP_070110125.1">
    <property type="nucleotide sequence ID" value="NZ_LZFO01000013.1"/>
</dbReference>
<dbReference type="InterPro" id="IPR029057">
    <property type="entry name" value="PRTase-like"/>
</dbReference>
<protein>
    <recommendedName>
        <fullName evidence="5 6">Xanthine phosphoribosyltransferase</fullName>
        <shortName evidence="5">XPRTase</shortName>
        <ecNumber evidence="5 6">2.4.2.22</ecNumber>
    </recommendedName>
</protein>
<dbReference type="EMBL" id="LZFO01000013">
    <property type="protein sequence ID" value="OFI06254.1"/>
    <property type="molecule type" value="Genomic_DNA"/>
</dbReference>
<dbReference type="SUPFAM" id="SSF53271">
    <property type="entry name" value="PRTase-like"/>
    <property type="match status" value="1"/>
</dbReference>
<dbReference type="HAMAP" id="MF_01184">
    <property type="entry name" value="XPRTase"/>
    <property type="match status" value="1"/>
</dbReference>
<keyword evidence="1 5" id="KW-0963">Cytoplasm</keyword>
<feature type="binding site" evidence="5">
    <location>
        <position position="20"/>
    </location>
    <ligand>
        <name>xanthine</name>
        <dbReference type="ChEBI" id="CHEBI:17712"/>
    </ligand>
</feature>
<evidence type="ECO:0000256" key="5">
    <source>
        <dbReference type="HAMAP-Rule" id="MF_01184"/>
    </source>
</evidence>
<dbReference type="InterPro" id="IPR050118">
    <property type="entry name" value="Pur/Pyrimidine_PRTase"/>
</dbReference>
<evidence type="ECO:0000313" key="8">
    <source>
        <dbReference type="EMBL" id="OFI06254.1"/>
    </source>
</evidence>
<feature type="binding site" evidence="5">
    <location>
        <position position="27"/>
    </location>
    <ligand>
        <name>xanthine</name>
        <dbReference type="ChEBI" id="CHEBI:17712"/>
    </ligand>
</feature>
<feature type="binding site" evidence="5">
    <location>
        <begin position="129"/>
        <end position="133"/>
    </location>
    <ligand>
        <name>5-phospho-alpha-D-ribose 1-diphosphate</name>
        <dbReference type="ChEBI" id="CHEBI:58017"/>
    </ligand>
</feature>
<dbReference type="GO" id="GO:0006166">
    <property type="term" value="P:purine ribonucleoside salvage"/>
    <property type="evidence" value="ECO:0007669"/>
    <property type="project" value="UniProtKB-KW"/>
</dbReference>
<comment type="subcellular location">
    <subcellularLocation>
        <location evidence="5">Cytoplasm</location>
    </subcellularLocation>
</comment>
<feature type="binding site" evidence="5">
    <location>
        <position position="157"/>
    </location>
    <ligand>
        <name>xanthine</name>
        <dbReference type="ChEBI" id="CHEBI:17712"/>
    </ligand>
</feature>
<feature type="domain" description="Phosphoribosyltransferase" evidence="7">
    <location>
        <begin position="37"/>
        <end position="157"/>
    </location>
</feature>
<keyword evidence="4 5" id="KW-0660">Purine salvage</keyword>
<evidence type="ECO:0000256" key="1">
    <source>
        <dbReference type="ARBA" id="ARBA00022490"/>
    </source>
</evidence>
<dbReference type="NCBIfam" id="TIGR01744">
    <property type="entry name" value="XPRTase"/>
    <property type="match status" value="1"/>
</dbReference>
<dbReference type="GO" id="GO:0005737">
    <property type="term" value="C:cytoplasm"/>
    <property type="evidence" value="ECO:0007669"/>
    <property type="project" value="UniProtKB-SubCell"/>
</dbReference>
<accession>A0A1E8EZ05</accession>
<dbReference type="NCBIfam" id="NF006671">
    <property type="entry name" value="PRK09219.1"/>
    <property type="match status" value="1"/>
</dbReference>
<evidence type="ECO:0000256" key="3">
    <source>
        <dbReference type="ARBA" id="ARBA00022679"/>
    </source>
</evidence>
<evidence type="ECO:0000256" key="4">
    <source>
        <dbReference type="ARBA" id="ARBA00022726"/>
    </source>
</evidence>
<dbReference type="EC" id="2.4.2.22" evidence="5 6"/>
<comment type="caution">
    <text evidence="8">The sequence shown here is derived from an EMBL/GenBank/DDBJ whole genome shotgun (WGS) entry which is preliminary data.</text>
</comment>
<dbReference type="InterPro" id="IPR000836">
    <property type="entry name" value="PRTase_dom"/>
</dbReference>